<feature type="region of interest" description="Disordered" evidence="1">
    <location>
        <begin position="597"/>
        <end position="616"/>
    </location>
</feature>
<feature type="compositionally biased region" description="Polar residues" evidence="1">
    <location>
        <begin position="76"/>
        <end position="89"/>
    </location>
</feature>
<organism evidence="3">
    <name type="scientific">Neospora caninum (strain Liverpool)</name>
    <dbReference type="NCBI Taxonomy" id="572307"/>
    <lineage>
        <taxon>Eukaryota</taxon>
        <taxon>Sar</taxon>
        <taxon>Alveolata</taxon>
        <taxon>Apicomplexa</taxon>
        <taxon>Conoidasida</taxon>
        <taxon>Coccidia</taxon>
        <taxon>Eucoccidiorida</taxon>
        <taxon>Eimeriorina</taxon>
        <taxon>Sarcocystidae</taxon>
        <taxon>Neospora</taxon>
    </lineage>
</organism>
<dbReference type="EMBL" id="LN714482">
    <property type="protein sequence ID" value="CEL66767.1"/>
    <property type="molecule type" value="Genomic_DNA"/>
</dbReference>
<keyword evidence="2" id="KW-0472">Membrane</keyword>
<feature type="compositionally biased region" description="Basic and acidic residues" evidence="1">
    <location>
        <begin position="177"/>
        <end position="195"/>
    </location>
</feature>
<feature type="compositionally biased region" description="Basic and acidic residues" evidence="1">
    <location>
        <begin position="779"/>
        <end position="788"/>
    </location>
</feature>
<keyword evidence="2" id="KW-1133">Transmembrane helix</keyword>
<feature type="region of interest" description="Disordered" evidence="1">
    <location>
        <begin position="68"/>
        <end position="89"/>
    </location>
</feature>
<feature type="compositionally biased region" description="Basic and acidic residues" evidence="1">
    <location>
        <begin position="689"/>
        <end position="698"/>
    </location>
</feature>
<feature type="region of interest" description="Disordered" evidence="1">
    <location>
        <begin position="131"/>
        <end position="195"/>
    </location>
</feature>
<feature type="region of interest" description="Disordered" evidence="1">
    <location>
        <begin position="624"/>
        <end position="854"/>
    </location>
</feature>
<protein>
    <submittedName>
        <fullName evidence="3">Rhoptry neck protein RON10</fullName>
    </submittedName>
</protein>
<sequence>MPEVKCLGAENAFSKPCKCMFHLRLLGVPLISFVWALLAAAPRSTPQAVTATRVSRDHGHHVSVHYVGRNREGRSSGPSSWGLSDRSSSPLLEPIPKSVELASFIETSESPSSGGIWAGLKRYVELGTSGERIPTKDESKIKEETNKDTSGGDTASPDSDTPVEAQPSEATESKAVSTHEHHPGKETGADPKSETYHRMAQKELRDARTSLVKQTNGTPEEYGETGSFPSLCGSWQTVPSSPHFPSNATFTRYSEQDASLLEDQSDAADALPYPTCQWLPRRGIHISERRTYGFEPNVVSIERLEFHSEEGCLPTHLAKIWRYSGYWHPESAAKDSRTKAEEMSVKLSWGSVNVQMEVNAVSHSQHLAQPAARSGKPTTTEAACLEDGDRLWLPSVRQMHLDLRDTCTRPQGNFVYSQAVPPEFIILPQEIPVSHEVLANRLKHRLRRRLSVLQQKHGKAPNTPRDDSLKSEAEEAIASNWTDTVDRRFVTRWRDYLVQQNRWTEKVCQWHLLRESCLVPPPLAGPAASKKHTAGGEGKKQHESHCYIPSVRHSLTREDSIDYLSVPLFPFTKDAEHVRLRKVGGCNPHLQVSLRRDKDTKALAEEQKRHSAEDELASVAVTSKTIHPHDHASAPAVSGGAEEGTTPVPSETEEKGVRAHGLAENTPQSASETTAQNAPAGPTGEQDLVEPRTQEEPIKAVTQQAPPVEQAPPTEASAEETGDSQQPEQVSAAAPEQSQQPPQPLQEQDASSAVEQPPSFEGQTEPQQAQSSEAAPEEAAEKDAHHAPLAESPSSETADPQTAEAPAQEADSTTPAFDASSTGAATPTVTEVSDQEGDGGNEESSSVAEESSSE</sequence>
<proteinExistence type="predicted"/>
<feature type="compositionally biased region" description="Polar residues" evidence="1">
    <location>
        <begin position="148"/>
        <end position="159"/>
    </location>
</feature>
<feature type="compositionally biased region" description="Polar residues" evidence="1">
    <location>
        <begin position="810"/>
        <end position="832"/>
    </location>
</feature>
<feature type="transmembrane region" description="Helical" evidence="2">
    <location>
        <begin position="21"/>
        <end position="41"/>
    </location>
</feature>
<feature type="compositionally biased region" description="Basic and acidic residues" evidence="1">
    <location>
        <begin position="133"/>
        <end position="147"/>
    </location>
</feature>
<keyword evidence="2" id="KW-0812">Transmembrane</keyword>
<name>A0A0F7UEJ1_NEOCL</name>
<evidence type="ECO:0000256" key="2">
    <source>
        <dbReference type="SAM" id="Phobius"/>
    </source>
</evidence>
<accession>A0A0F7UEJ1</accession>
<evidence type="ECO:0000313" key="3">
    <source>
        <dbReference type="EMBL" id="CEL66767.1"/>
    </source>
</evidence>
<reference evidence="3" key="1">
    <citation type="journal article" date="2015" name="PLoS ONE">
        <title>Comprehensive Evaluation of Toxoplasma gondii VEG and Neospora caninum LIV Genomes with Tachyzoite Stage Transcriptome and Proteome Defines Novel Transcript Features.</title>
        <authorList>
            <person name="Ramaprasad A."/>
            <person name="Mourier T."/>
            <person name="Naeem R."/>
            <person name="Malas T.B."/>
            <person name="Moussa E."/>
            <person name="Panigrahi A."/>
            <person name="Vermont S.J."/>
            <person name="Otto T.D."/>
            <person name="Wastling J."/>
            <person name="Pain A."/>
        </authorList>
    </citation>
    <scope>NUCLEOTIDE SEQUENCE</scope>
    <source>
        <strain evidence="3">Liverpool</strain>
    </source>
</reference>
<feature type="compositionally biased region" description="Basic and acidic residues" evidence="1">
    <location>
        <begin position="597"/>
        <end position="613"/>
    </location>
</feature>
<feature type="compositionally biased region" description="Low complexity" evidence="1">
    <location>
        <begin position="765"/>
        <end position="774"/>
    </location>
</feature>
<feature type="compositionally biased region" description="Low complexity" evidence="1">
    <location>
        <begin position="728"/>
        <end position="748"/>
    </location>
</feature>
<gene>
    <name evidence="3" type="ORF">BN1204_025730</name>
</gene>
<feature type="compositionally biased region" description="Low complexity" evidence="1">
    <location>
        <begin position="842"/>
        <end position="854"/>
    </location>
</feature>
<feature type="region of interest" description="Disordered" evidence="1">
    <location>
        <begin position="206"/>
        <end position="225"/>
    </location>
</feature>
<evidence type="ECO:0000256" key="1">
    <source>
        <dbReference type="SAM" id="MobiDB-lite"/>
    </source>
</evidence>
<dbReference type="AlphaFoldDB" id="A0A0F7UEJ1"/>
<feature type="compositionally biased region" description="Polar residues" evidence="1">
    <location>
        <begin position="665"/>
        <end position="677"/>
    </location>
</feature>